<name>A0A834N9Y2_VESVU</name>
<dbReference type="Proteomes" id="UP000614350">
    <property type="component" value="Unassembled WGS sequence"/>
</dbReference>
<dbReference type="PROSITE" id="PS50157">
    <property type="entry name" value="ZINC_FINGER_C2H2_2"/>
    <property type="match status" value="5"/>
</dbReference>
<dbReference type="Pfam" id="PF00096">
    <property type="entry name" value="zf-C2H2"/>
    <property type="match status" value="3"/>
</dbReference>
<evidence type="ECO:0000256" key="5">
    <source>
        <dbReference type="ARBA" id="ARBA00022833"/>
    </source>
</evidence>
<evidence type="ECO:0000256" key="4">
    <source>
        <dbReference type="ARBA" id="ARBA00022771"/>
    </source>
</evidence>
<feature type="domain" description="ZAD" evidence="10">
    <location>
        <begin position="3"/>
        <end position="76"/>
    </location>
</feature>
<dbReference type="FunFam" id="3.30.160.60:FF:000446">
    <property type="entry name" value="Zinc finger protein"/>
    <property type="match status" value="1"/>
</dbReference>
<keyword evidence="4 7" id="KW-0863">Zinc-finger</keyword>
<dbReference type="GO" id="GO:0008270">
    <property type="term" value="F:zinc ion binding"/>
    <property type="evidence" value="ECO:0007669"/>
    <property type="project" value="UniProtKB-UniRule"/>
</dbReference>
<dbReference type="PROSITE" id="PS51915">
    <property type="entry name" value="ZAD"/>
    <property type="match status" value="1"/>
</dbReference>
<dbReference type="SMART" id="SM00868">
    <property type="entry name" value="zf-AD"/>
    <property type="match status" value="1"/>
</dbReference>
<dbReference type="InterPro" id="IPR013087">
    <property type="entry name" value="Znf_C2H2_type"/>
</dbReference>
<proteinExistence type="predicted"/>
<dbReference type="InterPro" id="IPR050888">
    <property type="entry name" value="ZnF_C2H2-type_TF"/>
</dbReference>
<feature type="domain" description="C2H2-type" evidence="9">
    <location>
        <begin position="352"/>
        <end position="379"/>
    </location>
</feature>
<reference evidence="11" key="1">
    <citation type="journal article" date="2020" name="G3 (Bethesda)">
        <title>High-Quality Assemblies for Three Invasive Social Wasps from the &lt;i&gt;Vespula&lt;/i&gt; Genus.</title>
        <authorList>
            <person name="Harrop T.W.R."/>
            <person name="Guhlin J."/>
            <person name="McLaughlin G.M."/>
            <person name="Permina E."/>
            <person name="Stockwell P."/>
            <person name="Gilligan J."/>
            <person name="Le Lec M.F."/>
            <person name="Gruber M.A.M."/>
            <person name="Quinn O."/>
            <person name="Lovegrove M."/>
            <person name="Duncan E.J."/>
            <person name="Remnant E.J."/>
            <person name="Van Eeckhoven J."/>
            <person name="Graham B."/>
            <person name="Knapp R.A."/>
            <person name="Langford K.W."/>
            <person name="Kronenberg Z."/>
            <person name="Press M.O."/>
            <person name="Eacker S.M."/>
            <person name="Wilson-Rankin E.E."/>
            <person name="Purcell J."/>
            <person name="Lester P.J."/>
            <person name="Dearden P.K."/>
        </authorList>
    </citation>
    <scope>NUCLEOTIDE SEQUENCE</scope>
    <source>
        <strain evidence="11">Marl-1</strain>
    </source>
</reference>
<dbReference type="EMBL" id="JACSEA010000005">
    <property type="protein sequence ID" value="KAF7400384.1"/>
    <property type="molecule type" value="Genomic_DNA"/>
</dbReference>
<feature type="domain" description="C2H2-type" evidence="9">
    <location>
        <begin position="234"/>
        <end position="261"/>
    </location>
</feature>
<gene>
    <name evidence="11" type="ORF">HZH66_005568</name>
</gene>
<dbReference type="PANTHER" id="PTHR24406">
    <property type="entry name" value="TRANSCRIPTIONAL REPRESSOR CTCFL-RELATED"/>
    <property type="match status" value="1"/>
</dbReference>
<feature type="domain" description="C2H2-type" evidence="9">
    <location>
        <begin position="296"/>
        <end position="323"/>
    </location>
</feature>
<keyword evidence="3" id="KW-0677">Repeat</keyword>
<organism evidence="11 12">
    <name type="scientific">Vespula vulgaris</name>
    <name type="common">Yellow jacket</name>
    <name type="synonym">Wasp</name>
    <dbReference type="NCBI Taxonomy" id="7454"/>
    <lineage>
        <taxon>Eukaryota</taxon>
        <taxon>Metazoa</taxon>
        <taxon>Ecdysozoa</taxon>
        <taxon>Arthropoda</taxon>
        <taxon>Hexapoda</taxon>
        <taxon>Insecta</taxon>
        <taxon>Pterygota</taxon>
        <taxon>Neoptera</taxon>
        <taxon>Endopterygota</taxon>
        <taxon>Hymenoptera</taxon>
        <taxon>Apocrita</taxon>
        <taxon>Aculeata</taxon>
        <taxon>Vespoidea</taxon>
        <taxon>Vespidae</taxon>
        <taxon>Vespinae</taxon>
        <taxon>Vespula</taxon>
    </lineage>
</organism>
<feature type="domain" description="C2H2-type" evidence="9">
    <location>
        <begin position="268"/>
        <end position="295"/>
    </location>
</feature>
<dbReference type="AlphaFoldDB" id="A0A834N9Y2"/>
<keyword evidence="5 8" id="KW-0862">Zinc</keyword>
<evidence type="ECO:0000256" key="3">
    <source>
        <dbReference type="ARBA" id="ARBA00022737"/>
    </source>
</evidence>
<evidence type="ECO:0000313" key="12">
    <source>
        <dbReference type="Proteomes" id="UP000614350"/>
    </source>
</evidence>
<feature type="domain" description="C2H2-type" evidence="9">
    <location>
        <begin position="324"/>
        <end position="351"/>
    </location>
</feature>
<accession>A0A834N9Y2</accession>
<evidence type="ECO:0000256" key="2">
    <source>
        <dbReference type="ARBA" id="ARBA00022723"/>
    </source>
</evidence>
<dbReference type="InterPro" id="IPR036236">
    <property type="entry name" value="Znf_C2H2_sf"/>
</dbReference>
<dbReference type="SMART" id="SM00355">
    <property type="entry name" value="ZnF_C2H2"/>
    <property type="match status" value="7"/>
</dbReference>
<keyword evidence="2 8" id="KW-0479">Metal-binding</keyword>
<dbReference type="Gene3D" id="3.30.160.60">
    <property type="entry name" value="Classic Zinc Finger"/>
    <property type="match status" value="6"/>
</dbReference>
<keyword evidence="6" id="KW-0539">Nucleus</keyword>
<evidence type="ECO:0000256" key="1">
    <source>
        <dbReference type="ARBA" id="ARBA00004123"/>
    </source>
</evidence>
<evidence type="ECO:0000313" key="11">
    <source>
        <dbReference type="EMBL" id="KAF7400384.1"/>
    </source>
</evidence>
<feature type="binding site" evidence="8">
    <location>
        <position position="49"/>
    </location>
    <ligand>
        <name>Zn(2+)</name>
        <dbReference type="ChEBI" id="CHEBI:29105"/>
    </ligand>
</feature>
<dbReference type="SUPFAM" id="SSF57667">
    <property type="entry name" value="beta-beta-alpha zinc fingers"/>
    <property type="match status" value="4"/>
</dbReference>
<dbReference type="PROSITE" id="PS00028">
    <property type="entry name" value="ZINC_FINGER_C2H2_1"/>
    <property type="match status" value="6"/>
</dbReference>
<keyword evidence="12" id="KW-1185">Reference proteome</keyword>
<protein>
    <submittedName>
        <fullName evidence="11">Uncharacterized protein</fullName>
    </submittedName>
</protein>
<dbReference type="GO" id="GO:0005634">
    <property type="term" value="C:nucleus"/>
    <property type="evidence" value="ECO:0007669"/>
    <property type="project" value="UniProtKB-SubCell"/>
</dbReference>
<evidence type="ECO:0000256" key="7">
    <source>
        <dbReference type="PROSITE-ProRule" id="PRU00042"/>
    </source>
</evidence>
<dbReference type="Pfam" id="PF07776">
    <property type="entry name" value="zf-AD"/>
    <property type="match status" value="1"/>
</dbReference>
<dbReference type="SUPFAM" id="SSF57716">
    <property type="entry name" value="Glucocorticoid receptor-like (DNA-binding domain)"/>
    <property type="match status" value="1"/>
</dbReference>
<dbReference type="Gene3D" id="3.40.1800.20">
    <property type="match status" value="1"/>
</dbReference>
<feature type="binding site" evidence="8">
    <location>
        <position position="8"/>
    </location>
    <ligand>
        <name>Zn(2+)</name>
        <dbReference type="ChEBI" id="CHEBI:29105"/>
    </ligand>
</feature>
<feature type="binding site" evidence="8">
    <location>
        <position position="52"/>
    </location>
    <ligand>
        <name>Zn(2+)</name>
        <dbReference type="ChEBI" id="CHEBI:29105"/>
    </ligand>
</feature>
<evidence type="ECO:0000256" key="8">
    <source>
        <dbReference type="PROSITE-ProRule" id="PRU01263"/>
    </source>
</evidence>
<comment type="caution">
    <text evidence="11">The sequence shown here is derived from an EMBL/GenBank/DDBJ whole genome shotgun (WGS) entry which is preliminary data.</text>
</comment>
<sequence>MENVCRLCLRKEESMLSIFSFGNEKLLSQIINCCSIEISENDILPKLICIECVKKLEGFNEFKKECKRSDYVLREHYKMEFNVGFNLNNIKIYQDVYVQTDMVSAPLQIEKPSLSTQAKKIEKQNNFNMYFNTNDNHNQDDNTIISSKYLDHVISSTSDSQNSFETNDKPQLQYKWTTSMKALETVGIRKSNRLKNRQISTCNFCQKECTSRKALREHSKHHEKNPKQKCSRTFKCEICKMPFNKKLKLNLHLRIHGKILPIKNKKQYLCDVCSKTLTSKSGLQRHLKIHNDSRPFACQFCSKTFIILSYKKRHEKTHSGNKDFVCHICSAAYASPNGFKYHLKLHTGEANYSCEVCGKSFRRKRHLKEHIFTHTGEKPFVCKICGSAYANSGTLFVHEKKCKSRLGRGNTLSLKKEELK</sequence>
<evidence type="ECO:0000256" key="6">
    <source>
        <dbReference type="ARBA" id="ARBA00023242"/>
    </source>
</evidence>
<dbReference type="InterPro" id="IPR012934">
    <property type="entry name" value="Znf_AD"/>
</dbReference>
<evidence type="ECO:0000259" key="10">
    <source>
        <dbReference type="PROSITE" id="PS51915"/>
    </source>
</evidence>
<feature type="binding site" evidence="8">
    <location>
        <position position="5"/>
    </location>
    <ligand>
        <name>Zn(2+)</name>
        <dbReference type="ChEBI" id="CHEBI:29105"/>
    </ligand>
</feature>
<comment type="subcellular location">
    <subcellularLocation>
        <location evidence="1">Nucleus</location>
    </subcellularLocation>
</comment>
<evidence type="ECO:0000259" key="9">
    <source>
        <dbReference type="PROSITE" id="PS50157"/>
    </source>
</evidence>
<dbReference type="FunFam" id="3.30.160.60:FF:001498">
    <property type="entry name" value="Zinc finger protein 404"/>
    <property type="match status" value="1"/>
</dbReference>